<dbReference type="GeneID" id="30965291"/>
<reference evidence="15" key="1">
    <citation type="submission" date="2016-05" db="EMBL/GenBank/DDBJ databases">
        <title>Comparative genomics of biotechnologically important yeasts.</title>
        <authorList>
            <consortium name="DOE Joint Genome Institute"/>
            <person name="Riley R."/>
            <person name="Haridas S."/>
            <person name="Wolfe K.H."/>
            <person name="Lopes M.R."/>
            <person name="Hittinger C.T."/>
            <person name="Goker M."/>
            <person name="Salamov A."/>
            <person name="Wisecaver J."/>
            <person name="Long T.M."/>
            <person name="Aerts A.L."/>
            <person name="Barry K."/>
            <person name="Choi C."/>
            <person name="Clum A."/>
            <person name="Coughlan A.Y."/>
            <person name="Deshpande S."/>
            <person name="Douglass A.P."/>
            <person name="Hanson S.J."/>
            <person name="Klenk H.-P."/>
            <person name="Labutti K."/>
            <person name="Lapidus A."/>
            <person name="Lindquist E."/>
            <person name="Lipzen A."/>
            <person name="Meier-Kolthoff J.P."/>
            <person name="Ohm R.A."/>
            <person name="Otillar R.P."/>
            <person name="Pangilinan J."/>
            <person name="Peng Y."/>
            <person name="Rokas A."/>
            <person name="Rosa C.A."/>
            <person name="Scheuner C."/>
            <person name="Sibirny A.A."/>
            <person name="Slot J.C."/>
            <person name="Stielow J.B."/>
            <person name="Sun H."/>
            <person name="Kurtzman C.P."/>
            <person name="Blackwell M."/>
            <person name="Grigoriev I.V."/>
            <person name="Jeffries T.W."/>
        </authorList>
    </citation>
    <scope>NUCLEOTIDE SEQUENCE [LARGE SCALE GENOMIC DNA]</scope>
    <source>
        <strain evidence="15">DSM 1968</strain>
    </source>
</reference>
<evidence type="ECO:0000313" key="15">
    <source>
        <dbReference type="Proteomes" id="UP000095038"/>
    </source>
</evidence>
<protein>
    <recommendedName>
        <fullName evidence="5 12">Adenylyl-sulfate kinase</fullName>
        <ecNumber evidence="4 12">2.7.1.25</ecNumber>
    </recommendedName>
</protein>
<dbReference type="RefSeq" id="XP_020048638.1">
    <property type="nucleotide sequence ID" value="XM_020191655.1"/>
</dbReference>
<dbReference type="HAMAP" id="MF_00065">
    <property type="entry name" value="Adenylyl_sulf_kinase"/>
    <property type="match status" value="1"/>
</dbReference>
<keyword evidence="6 12" id="KW-0808">Transferase</keyword>
<dbReference type="GO" id="GO:0019344">
    <property type="term" value="P:cysteine biosynthetic process"/>
    <property type="evidence" value="ECO:0007669"/>
    <property type="project" value="UniProtKB-KW"/>
</dbReference>
<dbReference type="NCBIfam" id="NF003013">
    <property type="entry name" value="PRK03846.1"/>
    <property type="match status" value="1"/>
</dbReference>
<dbReference type="EC" id="2.7.1.25" evidence="4 12"/>
<dbReference type="GO" id="GO:0004020">
    <property type="term" value="F:adenylylsulfate kinase activity"/>
    <property type="evidence" value="ECO:0007669"/>
    <property type="project" value="UniProtKB-EC"/>
</dbReference>
<dbReference type="STRING" id="1344418.A0A1D2VL64"/>
<dbReference type="CDD" id="cd02027">
    <property type="entry name" value="APSK"/>
    <property type="match status" value="1"/>
</dbReference>
<comment type="similarity">
    <text evidence="3 12">Belongs to the APS kinase family.</text>
</comment>
<evidence type="ECO:0000256" key="7">
    <source>
        <dbReference type="ARBA" id="ARBA00022741"/>
    </source>
</evidence>
<dbReference type="AlphaFoldDB" id="A0A1D2VL64"/>
<evidence type="ECO:0000256" key="8">
    <source>
        <dbReference type="ARBA" id="ARBA00022777"/>
    </source>
</evidence>
<organism evidence="14 15">
    <name type="scientific">Ascoidea rubescens DSM 1968</name>
    <dbReference type="NCBI Taxonomy" id="1344418"/>
    <lineage>
        <taxon>Eukaryota</taxon>
        <taxon>Fungi</taxon>
        <taxon>Dikarya</taxon>
        <taxon>Ascomycota</taxon>
        <taxon>Saccharomycotina</taxon>
        <taxon>Saccharomycetes</taxon>
        <taxon>Ascoideaceae</taxon>
        <taxon>Ascoidea</taxon>
    </lineage>
</organism>
<evidence type="ECO:0000313" key="14">
    <source>
        <dbReference type="EMBL" id="ODV62331.1"/>
    </source>
</evidence>
<comment type="catalytic activity">
    <reaction evidence="1 12">
        <text>adenosine 5'-phosphosulfate + ATP = 3'-phosphoadenylyl sulfate + ADP + H(+)</text>
        <dbReference type="Rhea" id="RHEA:24152"/>
        <dbReference type="ChEBI" id="CHEBI:15378"/>
        <dbReference type="ChEBI" id="CHEBI:30616"/>
        <dbReference type="ChEBI" id="CHEBI:58243"/>
        <dbReference type="ChEBI" id="CHEBI:58339"/>
        <dbReference type="ChEBI" id="CHEBI:456216"/>
        <dbReference type="EC" id="2.7.1.25"/>
    </reaction>
</comment>
<evidence type="ECO:0000256" key="5">
    <source>
        <dbReference type="ARBA" id="ARBA00018163"/>
    </source>
</evidence>
<dbReference type="Gene3D" id="3.40.50.300">
    <property type="entry name" value="P-loop containing nucleotide triphosphate hydrolases"/>
    <property type="match status" value="1"/>
</dbReference>
<keyword evidence="15" id="KW-1185">Reference proteome</keyword>
<dbReference type="OrthoDB" id="506431at2759"/>
<sequence>MATNITWHGNITHEERKVLAKQSGLTIWLTGLSGSGKSSIACLLEEHLLKRGYNSYRLDGDNIRFGLNSDLGFSDDDRNENIRRISYVSKLFNDSCTFIIVSFISPFKKERENARKIHEADNLPFIEAYVDAPLEVVEARDPKGLYKKARQGIIKEFTGISSPYEAPEDPEIHLKNYDSPIEKSVEQIVKYLEENNYIK</sequence>
<dbReference type="InterPro" id="IPR002891">
    <property type="entry name" value="APS"/>
</dbReference>
<dbReference type="FunFam" id="3.40.50.300:FF:000212">
    <property type="entry name" value="Adenylyl-sulfate kinase"/>
    <property type="match status" value="1"/>
</dbReference>
<evidence type="ECO:0000256" key="6">
    <source>
        <dbReference type="ARBA" id="ARBA00022679"/>
    </source>
</evidence>
<dbReference type="FunCoup" id="A0A1D2VL64">
    <property type="interactions" value="178"/>
</dbReference>
<gene>
    <name evidence="14" type="ORF">ASCRUDRAFT_6929</name>
</gene>
<dbReference type="InParanoid" id="A0A1D2VL64"/>
<name>A0A1D2VL64_9ASCO</name>
<proteinExistence type="inferred from homology"/>
<keyword evidence="11" id="KW-0198">Cysteine biosynthesis</keyword>
<evidence type="ECO:0000256" key="9">
    <source>
        <dbReference type="ARBA" id="ARBA00022840"/>
    </source>
</evidence>
<dbReference type="NCBIfam" id="TIGR00455">
    <property type="entry name" value="apsK"/>
    <property type="match status" value="1"/>
</dbReference>
<dbReference type="GO" id="GO:0005524">
    <property type="term" value="F:ATP binding"/>
    <property type="evidence" value="ECO:0007669"/>
    <property type="project" value="UniProtKB-KW"/>
</dbReference>
<evidence type="ECO:0000259" key="13">
    <source>
        <dbReference type="Pfam" id="PF01583"/>
    </source>
</evidence>
<keyword evidence="10" id="KW-0028">Amino-acid biosynthesis</keyword>
<evidence type="ECO:0000256" key="10">
    <source>
        <dbReference type="ARBA" id="ARBA00023167"/>
    </source>
</evidence>
<feature type="domain" description="APS kinase" evidence="13">
    <location>
        <begin position="24"/>
        <end position="175"/>
    </location>
</feature>
<evidence type="ECO:0000256" key="3">
    <source>
        <dbReference type="ARBA" id="ARBA00007008"/>
    </source>
</evidence>
<dbReference type="PANTHER" id="PTHR11055:SF1">
    <property type="entry name" value="PAPS SYNTHETASE, ISOFORM D"/>
    <property type="match status" value="1"/>
</dbReference>
<evidence type="ECO:0000256" key="2">
    <source>
        <dbReference type="ARBA" id="ARBA00004806"/>
    </source>
</evidence>
<dbReference type="InterPro" id="IPR059117">
    <property type="entry name" value="APS_kinase_dom"/>
</dbReference>
<dbReference type="UniPathway" id="UPA00140">
    <property type="reaction ID" value="UER00205"/>
</dbReference>
<dbReference type="Proteomes" id="UP000095038">
    <property type="component" value="Unassembled WGS sequence"/>
</dbReference>
<keyword evidence="7 12" id="KW-0547">Nucleotide-binding</keyword>
<evidence type="ECO:0000256" key="11">
    <source>
        <dbReference type="ARBA" id="ARBA00023192"/>
    </source>
</evidence>
<evidence type="ECO:0000256" key="12">
    <source>
        <dbReference type="RuleBase" id="RU004347"/>
    </source>
</evidence>
<dbReference type="SUPFAM" id="SSF52540">
    <property type="entry name" value="P-loop containing nucleoside triphosphate hydrolases"/>
    <property type="match status" value="1"/>
</dbReference>
<comment type="function">
    <text evidence="12">Catalyzes the synthesis of activated sulfate.</text>
</comment>
<dbReference type="GO" id="GO:0009086">
    <property type="term" value="P:methionine biosynthetic process"/>
    <property type="evidence" value="ECO:0007669"/>
    <property type="project" value="UniProtKB-KW"/>
</dbReference>
<dbReference type="EMBL" id="KV454477">
    <property type="protein sequence ID" value="ODV62331.1"/>
    <property type="molecule type" value="Genomic_DNA"/>
</dbReference>
<dbReference type="GO" id="GO:0070814">
    <property type="term" value="P:hydrogen sulfide biosynthetic process"/>
    <property type="evidence" value="ECO:0007669"/>
    <property type="project" value="UniProtKB-UniPathway"/>
</dbReference>
<comment type="pathway">
    <text evidence="2 12">Sulfur metabolism; hydrogen sulfide biosynthesis; sulfite from sulfate: step 2/3.</text>
</comment>
<dbReference type="PANTHER" id="PTHR11055">
    <property type="entry name" value="BIFUNCTIONAL 3'-PHOSPHOADENOSINE 5'-PHOSPHOSULFATE SYNTHASE"/>
    <property type="match status" value="1"/>
</dbReference>
<keyword evidence="9 12" id="KW-0067">ATP-binding</keyword>
<dbReference type="InterPro" id="IPR027417">
    <property type="entry name" value="P-loop_NTPase"/>
</dbReference>
<evidence type="ECO:0000256" key="4">
    <source>
        <dbReference type="ARBA" id="ARBA00012121"/>
    </source>
</evidence>
<evidence type="ECO:0000256" key="1">
    <source>
        <dbReference type="ARBA" id="ARBA00001823"/>
    </source>
</evidence>
<dbReference type="Pfam" id="PF01583">
    <property type="entry name" value="APS_kinase"/>
    <property type="match status" value="1"/>
</dbReference>
<keyword evidence="10" id="KW-0486">Methionine biosynthesis</keyword>
<keyword evidence="8 12" id="KW-0418">Kinase</keyword>
<accession>A0A1D2VL64</accession>
<dbReference type="GO" id="GO:0000103">
    <property type="term" value="P:sulfate assimilation"/>
    <property type="evidence" value="ECO:0007669"/>
    <property type="project" value="InterPro"/>
</dbReference>